<evidence type="ECO:0000256" key="5">
    <source>
        <dbReference type="SAM" id="Coils"/>
    </source>
</evidence>
<dbReference type="SUPFAM" id="SSF160527">
    <property type="entry name" value="V-type ATPase subunit E-like"/>
    <property type="match status" value="1"/>
</dbReference>
<proteinExistence type="inferred from homology"/>
<organism evidence="6 7">
    <name type="scientific">Ruminococcus hominis</name>
    <dbReference type="NCBI Taxonomy" id="2763065"/>
    <lineage>
        <taxon>Bacteria</taxon>
        <taxon>Bacillati</taxon>
        <taxon>Bacillota</taxon>
        <taxon>Clostridia</taxon>
        <taxon>Eubacteriales</taxon>
        <taxon>Oscillospiraceae</taxon>
        <taxon>Ruminococcus</taxon>
    </lineage>
</organism>
<dbReference type="EMBL" id="JACOPE010000001">
    <property type="protein sequence ID" value="MBC5682289.1"/>
    <property type="molecule type" value="Genomic_DNA"/>
</dbReference>
<dbReference type="InterPro" id="IPR002842">
    <property type="entry name" value="ATPase_V1_Esu"/>
</dbReference>
<dbReference type="RefSeq" id="WP_118724514.1">
    <property type="nucleotide sequence ID" value="NZ_JACOPE010000001.1"/>
</dbReference>
<keyword evidence="7" id="KW-1185">Reference proteome</keyword>
<dbReference type="Gene3D" id="3.30.2320.30">
    <property type="entry name" value="ATP synthase, E subunit, C-terminal"/>
    <property type="match status" value="1"/>
</dbReference>
<accession>A0ABR7G4D8</accession>
<keyword evidence="3 4" id="KW-0406">Ion transport</keyword>
<evidence type="ECO:0000313" key="6">
    <source>
        <dbReference type="EMBL" id="MBC5682289.1"/>
    </source>
</evidence>
<evidence type="ECO:0000256" key="1">
    <source>
        <dbReference type="ARBA" id="ARBA00005901"/>
    </source>
</evidence>
<keyword evidence="4" id="KW-0066">ATP synthesis</keyword>
<sequence length="197" mass="22308">MSGLDKMKSQILEDANAQAEEKIAQANAQAEEIQARVKAEVEEAQQRMDQKTKTAVKNYHERIASSCDMKRKTAILKAKQEMISEVLQKAYEKVMNLSDADYFELLTNLLKTYVQSGDGEIYFSEKDKQRIPASFVEETEKIVASKGGKLTFASETKQIDGGFILVYGGIEENCTIRAIFESKRDEWSDLVQKVMFV</sequence>
<protein>
    <recommendedName>
        <fullName evidence="4">V-type proton ATPase subunit E</fullName>
    </recommendedName>
    <alternativeName>
        <fullName evidence="4">V-ATPase subunit E</fullName>
    </alternativeName>
</protein>
<keyword evidence="2 4" id="KW-0813">Transport</keyword>
<evidence type="ECO:0000256" key="4">
    <source>
        <dbReference type="HAMAP-Rule" id="MF_00311"/>
    </source>
</evidence>
<feature type="coiled-coil region" evidence="5">
    <location>
        <begin position="9"/>
        <end position="54"/>
    </location>
</feature>
<reference evidence="6 7" key="1">
    <citation type="submission" date="2020-08" db="EMBL/GenBank/DDBJ databases">
        <title>Genome public.</title>
        <authorList>
            <person name="Liu C."/>
            <person name="Sun Q."/>
        </authorList>
    </citation>
    <scope>NUCLEOTIDE SEQUENCE [LARGE SCALE GENOMIC DNA]</scope>
    <source>
        <strain evidence="6 7">NSJ-13</strain>
    </source>
</reference>
<evidence type="ECO:0000256" key="2">
    <source>
        <dbReference type="ARBA" id="ARBA00022448"/>
    </source>
</evidence>
<comment type="function">
    <text evidence="4">Produces ATP from ADP in the presence of a proton gradient across the membrane.</text>
</comment>
<evidence type="ECO:0000256" key="3">
    <source>
        <dbReference type="ARBA" id="ARBA00023065"/>
    </source>
</evidence>
<comment type="caution">
    <text evidence="6">The sequence shown here is derived from an EMBL/GenBank/DDBJ whole genome shotgun (WGS) entry which is preliminary data.</text>
</comment>
<keyword evidence="4" id="KW-0375">Hydrogen ion transport</keyword>
<dbReference type="Proteomes" id="UP000631576">
    <property type="component" value="Unassembled WGS sequence"/>
</dbReference>
<keyword evidence="5" id="KW-0175">Coiled coil</keyword>
<dbReference type="InterPro" id="IPR038495">
    <property type="entry name" value="ATPase_E_C"/>
</dbReference>
<name>A0ABR7G4D8_9FIRM</name>
<gene>
    <name evidence="4" type="primary">atpE</name>
    <name evidence="6" type="ORF">H8S40_01610</name>
</gene>
<dbReference type="HAMAP" id="MF_00311">
    <property type="entry name" value="ATP_synth_E_arch"/>
    <property type="match status" value="1"/>
</dbReference>
<evidence type="ECO:0000313" key="7">
    <source>
        <dbReference type="Proteomes" id="UP000631576"/>
    </source>
</evidence>
<dbReference type="Pfam" id="PF01991">
    <property type="entry name" value="vATP-synt_E"/>
    <property type="match status" value="1"/>
</dbReference>
<dbReference type="Gene3D" id="1.20.5.620">
    <property type="entry name" value="F1F0 ATP synthase subunit B, membrane domain"/>
    <property type="match status" value="1"/>
</dbReference>
<comment type="similarity">
    <text evidence="1 4">Belongs to the V-ATPase E subunit family.</text>
</comment>